<reference evidence="2 3" key="1">
    <citation type="journal article" date="2014" name="PLoS ONE">
        <title>Genome Sequence of Candidatus Nitrososphaera evergladensis from Group I.1b Enriched from Everglades Soil Reveals Novel Genomic Features of the Ammonia-Oxidizing Archaea.</title>
        <authorList>
            <person name="Zhalnina K.V."/>
            <person name="Dias R."/>
            <person name="Leonard M.T."/>
            <person name="Dorr de Quadros P."/>
            <person name="Camargo F.A."/>
            <person name="Drew J.C."/>
            <person name="Farmerie W.G."/>
            <person name="Daroub S.H."/>
            <person name="Triplett E.W."/>
        </authorList>
    </citation>
    <scope>NUCLEOTIDE SEQUENCE [LARGE SCALE GENOMIC DNA]</scope>
    <source>
        <strain evidence="2 3">SR1</strain>
    </source>
</reference>
<keyword evidence="3" id="KW-1185">Reference proteome</keyword>
<feature type="compositionally biased region" description="Polar residues" evidence="1">
    <location>
        <begin position="71"/>
        <end position="81"/>
    </location>
</feature>
<gene>
    <name evidence="2" type="ORF">NTE_01369</name>
</gene>
<sequence>MFTAVNRRKHVTKTITARIPDEVHSEVLNRCNRAGVNINYFLNRALELVITGSSQFEFGDEEVEDDEGHQQRTLQKSLVIN</sequence>
<dbReference type="AlphaFoldDB" id="A0A075MRJ6"/>
<name>A0A075MRJ6_9ARCH</name>
<dbReference type="Proteomes" id="UP000028194">
    <property type="component" value="Chromosome"/>
</dbReference>
<feature type="region of interest" description="Disordered" evidence="1">
    <location>
        <begin position="60"/>
        <end position="81"/>
    </location>
</feature>
<evidence type="ECO:0000256" key="1">
    <source>
        <dbReference type="SAM" id="MobiDB-lite"/>
    </source>
</evidence>
<dbReference type="STRING" id="1459636.NTE_01369"/>
<dbReference type="HOGENOM" id="CLU_2565542_0_0_2"/>
<dbReference type="KEGG" id="nev:NTE_01369"/>
<evidence type="ECO:0000313" key="2">
    <source>
        <dbReference type="EMBL" id="AIF83437.1"/>
    </source>
</evidence>
<organism evidence="2 3">
    <name type="scientific">Candidatus Nitrososphaera evergladensis SR1</name>
    <dbReference type="NCBI Taxonomy" id="1459636"/>
    <lineage>
        <taxon>Archaea</taxon>
        <taxon>Nitrososphaerota</taxon>
        <taxon>Nitrososphaeria</taxon>
        <taxon>Nitrososphaerales</taxon>
        <taxon>Nitrososphaeraceae</taxon>
        <taxon>Nitrososphaera</taxon>
    </lineage>
</organism>
<proteinExistence type="predicted"/>
<protein>
    <submittedName>
        <fullName evidence="2">Uncharacterized protein</fullName>
    </submittedName>
</protein>
<dbReference type="EMBL" id="CP007174">
    <property type="protein sequence ID" value="AIF83437.1"/>
    <property type="molecule type" value="Genomic_DNA"/>
</dbReference>
<accession>A0A075MRJ6</accession>
<evidence type="ECO:0000313" key="3">
    <source>
        <dbReference type="Proteomes" id="UP000028194"/>
    </source>
</evidence>